<dbReference type="InterPro" id="IPR010158">
    <property type="entry name" value="Amidase_Cbmase"/>
</dbReference>
<feature type="domain" description="Peptidase M20 dimerisation" evidence="7">
    <location>
        <begin position="233"/>
        <end position="325"/>
    </location>
</feature>
<dbReference type="Gene3D" id="3.40.630.10">
    <property type="entry name" value="Zn peptidases"/>
    <property type="match status" value="1"/>
</dbReference>
<dbReference type="InterPro" id="IPR036264">
    <property type="entry name" value="Bact_exopeptidase_dim_dom"/>
</dbReference>
<keyword evidence="9" id="KW-1185">Reference proteome</keyword>
<evidence type="ECO:0000256" key="5">
    <source>
        <dbReference type="ARBA" id="ARBA00022801"/>
    </source>
</evidence>
<dbReference type="EC" id="3.5.3.9" evidence="8"/>
<dbReference type="Pfam" id="PF01546">
    <property type="entry name" value="Peptidase_M20"/>
    <property type="match status" value="1"/>
</dbReference>
<dbReference type="CDD" id="cd03884">
    <property type="entry name" value="M20_bAS"/>
    <property type="match status" value="1"/>
</dbReference>
<dbReference type="PANTHER" id="PTHR32494:SF19">
    <property type="entry name" value="ALLANTOATE DEIMINASE-RELATED"/>
    <property type="match status" value="1"/>
</dbReference>
<evidence type="ECO:0000259" key="7">
    <source>
        <dbReference type="Pfam" id="PF07687"/>
    </source>
</evidence>
<keyword evidence="4" id="KW-0479">Metal-binding</keyword>
<dbReference type="InterPro" id="IPR002933">
    <property type="entry name" value="Peptidase_M20"/>
</dbReference>
<dbReference type="EMBL" id="JAUSTY010000009">
    <property type="protein sequence ID" value="MDQ0166600.1"/>
    <property type="molecule type" value="Genomic_DNA"/>
</dbReference>
<evidence type="ECO:0000256" key="1">
    <source>
        <dbReference type="ARBA" id="ARBA00001936"/>
    </source>
</evidence>
<comment type="cofactor">
    <cofactor evidence="1">
        <name>Mn(2+)</name>
        <dbReference type="ChEBI" id="CHEBI:29035"/>
    </cofactor>
</comment>
<evidence type="ECO:0000256" key="2">
    <source>
        <dbReference type="ARBA" id="ARBA00006153"/>
    </source>
</evidence>
<dbReference type="Proteomes" id="UP001235840">
    <property type="component" value="Unassembled WGS sequence"/>
</dbReference>
<dbReference type="NCBIfam" id="TIGR01879">
    <property type="entry name" value="hydantase"/>
    <property type="match status" value="1"/>
</dbReference>
<evidence type="ECO:0000256" key="6">
    <source>
        <dbReference type="ARBA" id="ARBA00023211"/>
    </source>
</evidence>
<evidence type="ECO:0000256" key="4">
    <source>
        <dbReference type="ARBA" id="ARBA00022723"/>
    </source>
</evidence>
<comment type="subunit">
    <text evidence="3">Homodimer.</text>
</comment>
<dbReference type="SUPFAM" id="SSF55031">
    <property type="entry name" value="Bacterial exopeptidase dimerisation domain"/>
    <property type="match status" value="1"/>
</dbReference>
<dbReference type="PIRSF" id="PIRSF001235">
    <property type="entry name" value="Amidase_carbamoylase"/>
    <property type="match status" value="1"/>
</dbReference>
<gene>
    <name evidence="8" type="ORF">J2S11_002504</name>
</gene>
<keyword evidence="5 8" id="KW-0378">Hydrolase</keyword>
<proteinExistence type="inferred from homology"/>
<comment type="caution">
    <text evidence="8">The sequence shown here is derived from an EMBL/GenBank/DDBJ whole genome shotgun (WGS) entry which is preliminary data.</text>
</comment>
<dbReference type="Pfam" id="PF07687">
    <property type="entry name" value="M20_dimer"/>
    <property type="match status" value="1"/>
</dbReference>
<evidence type="ECO:0000256" key="3">
    <source>
        <dbReference type="ARBA" id="ARBA00011738"/>
    </source>
</evidence>
<dbReference type="NCBIfam" id="NF006771">
    <property type="entry name" value="PRK09290.1-5"/>
    <property type="match status" value="1"/>
</dbReference>
<comment type="similarity">
    <text evidence="2">Belongs to the peptidase M20 family.</text>
</comment>
<dbReference type="RefSeq" id="WP_419095913.1">
    <property type="nucleotide sequence ID" value="NZ_BAAADK010000045.1"/>
</dbReference>
<keyword evidence="6" id="KW-0464">Manganese</keyword>
<dbReference type="GO" id="GO:0047652">
    <property type="term" value="F:allantoate deiminase activity"/>
    <property type="evidence" value="ECO:0007669"/>
    <property type="project" value="UniProtKB-EC"/>
</dbReference>
<accession>A0ABT9W020</accession>
<protein>
    <submittedName>
        <fullName evidence="8">Allantoate deiminase</fullName>
        <ecNumber evidence="8">3.5.3.9</ecNumber>
    </submittedName>
</protein>
<name>A0ABT9W020_9BACI</name>
<reference evidence="8 9" key="1">
    <citation type="submission" date="2023-07" db="EMBL/GenBank/DDBJ databases">
        <title>Genomic Encyclopedia of Type Strains, Phase IV (KMG-IV): sequencing the most valuable type-strain genomes for metagenomic binning, comparative biology and taxonomic classification.</title>
        <authorList>
            <person name="Goeker M."/>
        </authorList>
    </citation>
    <scope>NUCLEOTIDE SEQUENCE [LARGE SCALE GENOMIC DNA]</scope>
    <source>
        <strain evidence="8 9">DSM 12751</strain>
    </source>
</reference>
<organism evidence="8 9">
    <name type="scientific">Caldalkalibacillus horti</name>
    <dbReference type="NCBI Taxonomy" id="77523"/>
    <lineage>
        <taxon>Bacteria</taxon>
        <taxon>Bacillati</taxon>
        <taxon>Bacillota</taxon>
        <taxon>Bacilli</taxon>
        <taxon>Bacillales</taxon>
        <taxon>Bacillaceae</taxon>
        <taxon>Caldalkalibacillus</taxon>
    </lineage>
</organism>
<sequence>MLTSKDLKQQLLVGYDESLSHSGINGERLAQRLHELAQIGMTHEYGSNRIGFSTEERKAKDFIKSWMVEANLKVREDGAGNIIGRLEGRLKDSAAILSGSHVDSVPNGGHFDGPLGVLVALEVAQAWQDQGYLPELPYEVVVFSDEEGSRFNGGLTGSQAMMGELDFDKLHTLYDIHGVPFKEVMEQAGLRVDSLKQAKRDVSEIKAFIEVHIEQGKLLEKEGLTLGVVTGIAGPSWMNVTFTGQAGHAGNTPMTDRKDALVAAGQFIAGLKDLPQTVSSTAVATVGKLQVYPNGVNVIPGEVQLTVDIRDVDLEARDELVQRVLRLGEGIAKQGNISFSAFETLKIDPVPMNEGMQNTLHAAIQDLAKSTPILAPALIEQSKETPFSLISGAGHDAMILGKHVPTAMLFVRSKEGISHNPREWTSLNDCMISAHALKACIERMMVI</sequence>
<dbReference type="SUPFAM" id="SSF53187">
    <property type="entry name" value="Zn-dependent exopeptidases"/>
    <property type="match status" value="1"/>
</dbReference>
<dbReference type="PANTHER" id="PTHR32494">
    <property type="entry name" value="ALLANTOATE DEIMINASE-RELATED"/>
    <property type="match status" value="1"/>
</dbReference>
<evidence type="ECO:0000313" key="9">
    <source>
        <dbReference type="Proteomes" id="UP001235840"/>
    </source>
</evidence>
<evidence type="ECO:0000313" key="8">
    <source>
        <dbReference type="EMBL" id="MDQ0166600.1"/>
    </source>
</evidence>
<dbReference type="InterPro" id="IPR011650">
    <property type="entry name" value="Peptidase_M20_dimer"/>
</dbReference>
<dbReference type="Gene3D" id="3.30.70.360">
    <property type="match status" value="1"/>
</dbReference>